<dbReference type="GO" id="GO:0006596">
    <property type="term" value="P:polyamine biosynthetic process"/>
    <property type="evidence" value="ECO:0007669"/>
    <property type="project" value="UniProtKB-KW"/>
</dbReference>
<dbReference type="EMBL" id="NOXX01000153">
    <property type="protein sequence ID" value="OYQ46927.1"/>
    <property type="molecule type" value="Genomic_DNA"/>
</dbReference>
<evidence type="ECO:0008006" key="4">
    <source>
        <dbReference type="Google" id="ProtNLM"/>
    </source>
</evidence>
<comment type="caution">
    <text evidence="2">The sequence shown here is derived from an EMBL/GenBank/DDBJ whole genome shotgun (WGS) entry which is preliminary data.</text>
</comment>
<keyword evidence="3" id="KW-1185">Reference proteome</keyword>
<dbReference type="Gene3D" id="3.40.50.150">
    <property type="entry name" value="Vaccinia Virus protein VP39"/>
    <property type="match status" value="1"/>
</dbReference>
<keyword evidence="1" id="KW-0620">Polyamine biosynthesis</keyword>
<proteinExistence type="predicted"/>
<dbReference type="RefSeq" id="WP_094485403.1">
    <property type="nucleotide sequence ID" value="NZ_NOXX01000153.1"/>
</dbReference>
<dbReference type="Proteomes" id="UP000216035">
    <property type="component" value="Unassembled WGS sequence"/>
</dbReference>
<dbReference type="PANTHER" id="PTHR43317">
    <property type="entry name" value="THERMOSPERMINE SYNTHASE ACAULIS5"/>
    <property type="match status" value="1"/>
</dbReference>
<dbReference type="OrthoDB" id="650847at2"/>
<dbReference type="SUPFAM" id="SSF53335">
    <property type="entry name" value="S-adenosyl-L-methionine-dependent methyltransferases"/>
    <property type="match status" value="1"/>
</dbReference>
<dbReference type="CDD" id="cd02440">
    <property type="entry name" value="AdoMet_MTases"/>
    <property type="match status" value="1"/>
</dbReference>
<reference evidence="2 3" key="1">
    <citation type="submission" date="2017-07" db="EMBL/GenBank/DDBJ databases">
        <title>Flavobacterium cyanobacteriorum sp. nov., isolated from cyanobacterial aggregates in a eutrophic lake.</title>
        <authorList>
            <person name="Cai H."/>
        </authorList>
    </citation>
    <scope>NUCLEOTIDE SEQUENCE [LARGE SCALE GENOMIC DNA]</scope>
    <source>
        <strain evidence="2 3">TH167</strain>
    </source>
</reference>
<evidence type="ECO:0000256" key="1">
    <source>
        <dbReference type="ARBA" id="ARBA00023115"/>
    </source>
</evidence>
<protein>
    <recommendedName>
        <fullName evidence="4">PABS domain-containing protein</fullName>
    </recommendedName>
</protein>
<name>A0A255ZZF9_9FLAO</name>
<dbReference type="InterPro" id="IPR029063">
    <property type="entry name" value="SAM-dependent_MTases_sf"/>
</dbReference>
<sequence length="226" mass="26005">MSIQPTFLQKLKSYFVPVCVERFQSDYNGLIEINCVSGKLVVDSENTNYSYGSLQKILKYGLIHVGYSRIRRMERILVLGLAGGSILETLQREVRFEGAITCVDIDRTLVERLQSCYAYQTNQNVSVVFDDAFNFVLRNTEKYDLVIVDIFLDTKLPDFLFELHFLKKLFADMPAKGILLFNTMVLTTADRARNDRYLRDIAALGLEPELLTKVEPHTELICIEKR</sequence>
<dbReference type="PANTHER" id="PTHR43317:SF1">
    <property type="entry name" value="THERMOSPERMINE SYNTHASE ACAULIS5"/>
    <property type="match status" value="1"/>
</dbReference>
<gene>
    <name evidence="2" type="ORF">CHX27_03605</name>
</gene>
<dbReference type="AlphaFoldDB" id="A0A255ZZF9"/>
<accession>A0A255ZZF9</accession>
<evidence type="ECO:0000313" key="2">
    <source>
        <dbReference type="EMBL" id="OYQ46927.1"/>
    </source>
</evidence>
<organism evidence="2 3">
    <name type="scientific">Flavobacterium aurantiibacter</name>
    <dbReference type="NCBI Taxonomy" id="2023067"/>
    <lineage>
        <taxon>Bacteria</taxon>
        <taxon>Pseudomonadati</taxon>
        <taxon>Bacteroidota</taxon>
        <taxon>Flavobacteriia</taxon>
        <taxon>Flavobacteriales</taxon>
        <taxon>Flavobacteriaceae</taxon>
        <taxon>Flavobacterium</taxon>
    </lineage>
</organism>
<dbReference type="Pfam" id="PF01564">
    <property type="entry name" value="Spermine_synth"/>
    <property type="match status" value="1"/>
</dbReference>
<evidence type="ECO:0000313" key="3">
    <source>
        <dbReference type="Proteomes" id="UP000216035"/>
    </source>
</evidence>